<evidence type="ECO:0000256" key="1">
    <source>
        <dbReference type="ARBA" id="ARBA00004651"/>
    </source>
</evidence>
<keyword evidence="2" id="KW-1003">Cell membrane</keyword>
<dbReference type="PANTHER" id="PTHR35007">
    <property type="entry name" value="INTEGRAL MEMBRANE PROTEIN-RELATED"/>
    <property type="match status" value="1"/>
</dbReference>
<dbReference type="PANTHER" id="PTHR35007:SF1">
    <property type="entry name" value="PILUS ASSEMBLY PROTEIN"/>
    <property type="match status" value="1"/>
</dbReference>
<protein>
    <recommendedName>
        <fullName evidence="7">Type II secretion system protein GspF domain-containing protein</fullName>
    </recommendedName>
</protein>
<dbReference type="RefSeq" id="WP_237466351.1">
    <property type="nucleotide sequence ID" value="NZ_CAKLDI010000001.1"/>
</dbReference>
<evidence type="ECO:0000256" key="5">
    <source>
        <dbReference type="ARBA" id="ARBA00023136"/>
    </source>
</evidence>
<dbReference type="InterPro" id="IPR018076">
    <property type="entry name" value="T2SS_GspF_dom"/>
</dbReference>
<comment type="caution">
    <text evidence="8">The sequence shown here is derived from an EMBL/GenBank/DDBJ whole genome shotgun (WGS) entry which is preliminary data.</text>
</comment>
<dbReference type="Pfam" id="PF00482">
    <property type="entry name" value="T2SSF"/>
    <property type="match status" value="1"/>
</dbReference>
<feature type="transmembrane region" description="Helical" evidence="6">
    <location>
        <begin position="263"/>
        <end position="283"/>
    </location>
</feature>
<evidence type="ECO:0000256" key="2">
    <source>
        <dbReference type="ARBA" id="ARBA00022475"/>
    </source>
</evidence>
<evidence type="ECO:0000313" key="8">
    <source>
        <dbReference type="EMBL" id="CAH0533938.1"/>
    </source>
</evidence>
<name>A0ABM8ZUD8_9VIBR</name>
<reference evidence="8" key="1">
    <citation type="submission" date="2021-11" db="EMBL/GenBank/DDBJ databases">
        <authorList>
            <person name="Rodrigo-Torres L."/>
            <person name="Arahal R. D."/>
            <person name="Lucena T."/>
        </authorList>
    </citation>
    <scope>NUCLEOTIDE SEQUENCE</scope>
    <source>
        <strain evidence="8">CECT 7929</strain>
    </source>
</reference>
<evidence type="ECO:0000259" key="7">
    <source>
        <dbReference type="Pfam" id="PF00482"/>
    </source>
</evidence>
<feature type="domain" description="Type II secretion system protein GspF" evidence="7">
    <location>
        <begin position="155"/>
        <end position="280"/>
    </location>
</feature>
<feature type="transmembrane region" description="Helical" evidence="6">
    <location>
        <begin position="6"/>
        <end position="25"/>
    </location>
</feature>
<sequence>MQGDLTLFFILLFVSVVLISQALILPAAGNKARHKELTKRLRQSHQQIDEESKLLLRKHYEESLSPTDKALVRWSAMADLKKSLELAGLNWSLSGAIGFTLVVSAIVSALLFLFSELWWIALLGFFLTAIACYFQLHRRISKRLFAFEALLPDALDVMRRVLQAGQPLNEAFREVGEEIPAPLGPEFTHTFNLLNYGYDMRLAVLQMVDRTPTVSMLALASAVLLQKETGGNLTENLYKVNQVLRARFKLSRKIKTLSAESRLSAWILVLAPFVLFIVMYLLHPEYIAPLYEHPAGIKIVSAGVVSLFFGAIWIRKIINIEV</sequence>
<proteinExistence type="predicted"/>
<keyword evidence="3 6" id="KW-0812">Transmembrane</keyword>
<organism evidence="8 9">
    <name type="scientific">Vibrio stylophorae</name>
    <dbReference type="NCBI Taxonomy" id="659351"/>
    <lineage>
        <taxon>Bacteria</taxon>
        <taxon>Pseudomonadati</taxon>
        <taxon>Pseudomonadota</taxon>
        <taxon>Gammaproteobacteria</taxon>
        <taxon>Vibrionales</taxon>
        <taxon>Vibrionaceae</taxon>
        <taxon>Vibrio</taxon>
    </lineage>
</organism>
<keyword evidence="5 6" id="KW-0472">Membrane</keyword>
<evidence type="ECO:0000256" key="3">
    <source>
        <dbReference type="ARBA" id="ARBA00022692"/>
    </source>
</evidence>
<keyword evidence="9" id="KW-1185">Reference proteome</keyword>
<accession>A0ABM8ZUD8</accession>
<evidence type="ECO:0000256" key="6">
    <source>
        <dbReference type="SAM" id="Phobius"/>
    </source>
</evidence>
<gene>
    <name evidence="8" type="ORF">VST7929_01815</name>
</gene>
<feature type="transmembrane region" description="Helical" evidence="6">
    <location>
        <begin position="295"/>
        <end position="314"/>
    </location>
</feature>
<dbReference type="EMBL" id="CAKLDI010000001">
    <property type="protein sequence ID" value="CAH0533938.1"/>
    <property type="molecule type" value="Genomic_DNA"/>
</dbReference>
<keyword evidence="4 6" id="KW-1133">Transmembrane helix</keyword>
<evidence type="ECO:0000313" key="9">
    <source>
        <dbReference type="Proteomes" id="UP000838672"/>
    </source>
</evidence>
<feature type="transmembrane region" description="Helical" evidence="6">
    <location>
        <begin position="117"/>
        <end position="136"/>
    </location>
</feature>
<comment type="subcellular location">
    <subcellularLocation>
        <location evidence="1">Cell membrane</location>
        <topology evidence="1">Multi-pass membrane protein</topology>
    </subcellularLocation>
</comment>
<dbReference type="Proteomes" id="UP000838672">
    <property type="component" value="Unassembled WGS sequence"/>
</dbReference>
<evidence type="ECO:0000256" key="4">
    <source>
        <dbReference type="ARBA" id="ARBA00022989"/>
    </source>
</evidence>
<feature type="transmembrane region" description="Helical" evidence="6">
    <location>
        <begin position="91"/>
        <end position="111"/>
    </location>
</feature>